<dbReference type="KEGG" id="dci:103518771"/>
<reference evidence="8" key="1">
    <citation type="submission" date="2025-08" db="UniProtKB">
        <authorList>
            <consortium name="RefSeq"/>
        </authorList>
    </citation>
    <scope>IDENTIFICATION</scope>
</reference>
<dbReference type="Pfam" id="PF00632">
    <property type="entry name" value="HECT"/>
    <property type="match status" value="2"/>
</dbReference>
<dbReference type="AlphaFoldDB" id="A0A3Q0JCP3"/>
<comment type="catalytic activity">
    <reaction evidence="1">
        <text>S-ubiquitinyl-[E2 ubiquitin-conjugating enzyme]-L-cysteine + [acceptor protein]-L-lysine = [E2 ubiquitin-conjugating enzyme]-L-cysteine + N(6)-ubiquitinyl-[acceptor protein]-L-lysine.</text>
        <dbReference type="EC" id="2.3.2.26"/>
    </reaction>
</comment>
<dbReference type="SMART" id="SM00119">
    <property type="entry name" value="HECTc"/>
    <property type="match status" value="1"/>
</dbReference>
<dbReference type="GO" id="GO:0009966">
    <property type="term" value="P:regulation of signal transduction"/>
    <property type="evidence" value="ECO:0007669"/>
    <property type="project" value="UniProtKB-ARBA"/>
</dbReference>
<evidence type="ECO:0000256" key="4">
    <source>
        <dbReference type="ARBA" id="ARBA00022786"/>
    </source>
</evidence>
<keyword evidence="7" id="KW-1185">Reference proteome</keyword>
<dbReference type="SUPFAM" id="SSF56204">
    <property type="entry name" value="Hect, E3 ligase catalytic domain"/>
    <property type="match status" value="2"/>
</dbReference>
<dbReference type="PROSITE" id="PS50237">
    <property type="entry name" value="HECT"/>
    <property type="match status" value="1"/>
</dbReference>
<dbReference type="GeneID" id="103518771"/>
<dbReference type="PaxDb" id="121845-A0A3Q0JCP3"/>
<dbReference type="Proteomes" id="UP000079169">
    <property type="component" value="Unplaced"/>
</dbReference>
<dbReference type="PANTHER" id="PTHR45700:SF3">
    <property type="entry name" value="UBIQUITIN-PROTEIN LIGASE E3B"/>
    <property type="match status" value="1"/>
</dbReference>
<gene>
    <name evidence="8" type="primary">LOC103518771</name>
</gene>
<dbReference type="GO" id="GO:0006511">
    <property type="term" value="P:ubiquitin-dependent protein catabolic process"/>
    <property type="evidence" value="ECO:0007669"/>
    <property type="project" value="TreeGrafter"/>
</dbReference>
<dbReference type="Gene3D" id="3.90.1750.10">
    <property type="entry name" value="Hect, E3 ligase catalytic domains"/>
    <property type="match status" value="1"/>
</dbReference>
<feature type="domain" description="HECT" evidence="6">
    <location>
        <begin position="534"/>
        <end position="941"/>
    </location>
</feature>
<keyword evidence="4 5" id="KW-0833">Ubl conjugation pathway</keyword>
<dbReference type="InterPro" id="IPR000569">
    <property type="entry name" value="HECT_dom"/>
</dbReference>
<dbReference type="GO" id="GO:0000209">
    <property type="term" value="P:protein polyubiquitination"/>
    <property type="evidence" value="ECO:0007669"/>
    <property type="project" value="InterPro"/>
</dbReference>
<dbReference type="EC" id="2.3.2.26" evidence="2"/>
<dbReference type="PANTHER" id="PTHR45700">
    <property type="entry name" value="UBIQUITIN-PROTEIN LIGASE E3C"/>
    <property type="match status" value="1"/>
</dbReference>
<evidence type="ECO:0000313" key="7">
    <source>
        <dbReference type="Proteomes" id="UP000079169"/>
    </source>
</evidence>
<evidence type="ECO:0000256" key="2">
    <source>
        <dbReference type="ARBA" id="ARBA00012485"/>
    </source>
</evidence>
<dbReference type="Gene3D" id="3.30.2160.10">
    <property type="entry name" value="Hect, E3 ligase catalytic domain"/>
    <property type="match status" value="1"/>
</dbReference>
<protein>
    <recommendedName>
        <fullName evidence="2">HECT-type E3 ubiquitin transferase</fullName>
        <ecNumber evidence="2">2.3.2.26</ecNumber>
    </recommendedName>
</protein>
<accession>A0A3Q0JCP3</accession>
<dbReference type="FunFam" id="3.30.2160.10:FF:000002">
    <property type="entry name" value="Putative Ubiquitin-protein ligase E3C"/>
    <property type="match status" value="1"/>
</dbReference>
<dbReference type="RefSeq" id="XP_026686282.1">
    <property type="nucleotide sequence ID" value="XM_026830481.1"/>
</dbReference>
<dbReference type="GO" id="GO:0016874">
    <property type="term" value="F:ligase activity"/>
    <property type="evidence" value="ECO:0007669"/>
    <property type="project" value="UniProtKB-KW"/>
</dbReference>
<keyword evidence="3" id="KW-0808">Transferase</keyword>
<dbReference type="GO" id="GO:0061630">
    <property type="term" value="F:ubiquitin protein ligase activity"/>
    <property type="evidence" value="ECO:0007669"/>
    <property type="project" value="UniProtKB-EC"/>
</dbReference>
<evidence type="ECO:0000256" key="5">
    <source>
        <dbReference type="PROSITE-ProRule" id="PRU00104"/>
    </source>
</evidence>
<sequence>MYDTENDRTTFLEKTKAARLEREHAKKKEDSIILIQSHARKWLAKRNIRQQILKEFDELIHENTELKCCKQIYQLAKKFLWIWNKEEDKTRFEYLCRYINASLDSKSPSLSYIGVFLIKEHTQTWIAHIKNILWKCCLYLSDSKIDSADMKNVLVLLHTLVSFTSTNTWSLLKNNNAILISLDQLCHNFMGHLYSKGFYSVLKDILMKGLMRSKITLKNVALSGVITLATRPLISSGLSDKLIHNFLTHILCVPALMKHLEQNAPLISQYLKIKLPPYFFLSQDILMKGLMRSKITLKNVALSGVITLATRPLISSGLSDKLIHNFLTHILCVPALMKHLEQNAPLCLKQFENEEVLKRCLEVLSNQEEAQHIFNKLEGNYVLCMIGNLIHLSYLQLNSHMKEVKFPLYTVVLTRLLSMLQEYVSNKQSNLTTWHPILGWFAQTYDPKLTESLPLVKSQLFLLWSDLMVDSLLTDPLQVVLKSADESAGTVVPSSQPTGSSNIIKICIKQQTQLIVIHRKRLLEDGYRQLAKIPPHSLKGIVRVRFINVQGLDEAGIDQDGVFKEFLEETIKCVFDPGLNLFKVTSEERLYPSPTSYLHDSHLQLFEFVGRMLGKAVFLGVVVLSFFLSQVLGYTSQALYSCMDELPSLDTDLYRSLTYVKHYPGDVTDLDLTFSVDEDVMGRLVTHELTPGGKVIPVTNQNKINYIHLMAHFRMHTQIKHQTTAFIKGFKSIINPEWLSLFSTPELQRLISGDNSPLDLTDLRRYTVYYGGFHDSHKVVLWLWDILNKDFNEEERKLFLKFVTSCSKPPLLGFAHLEPPFSIRCVEVTDDEDTGDTIDLLDFLLLQFVTSCSKPPLLGFAHLEPPFSIRCVEVTDDEDTGDTIGSVIRGFFTIRKKDPQHRLPTASTCFNLLKLPNYQRKSTLRDKLRYAITSNTGFELS</sequence>
<dbReference type="PROSITE" id="PS50096">
    <property type="entry name" value="IQ"/>
    <property type="match status" value="1"/>
</dbReference>
<evidence type="ECO:0000256" key="1">
    <source>
        <dbReference type="ARBA" id="ARBA00000885"/>
    </source>
</evidence>
<evidence type="ECO:0000313" key="8">
    <source>
        <dbReference type="RefSeq" id="XP_026686282.1"/>
    </source>
</evidence>
<feature type="active site" description="Glycyl thioester intermediate" evidence="5">
    <location>
        <position position="909"/>
    </location>
</feature>
<dbReference type="Gene3D" id="3.30.2410.10">
    <property type="entry name" value="Hect, E3 ligase catalytic domain"/>
    <property type="match status" value="2"/>
</dbReference>
<name>A0A3Q0JCP3_DIACI</name>
<organism evidence="7 8">
    <name type="scientific">Diaphorina citri</name>
    <name type="common">Asian citrus psyllid</name>
    <dbReference type="NCBI Taxonomy" id="121845"/>
    <lineage>
        <taxon>Eukaryota</taxon>
        <taxon>Metazoa</taxon>
        <taxon>Ecdysozoa</taxon>
        <taxon>Arthropoda</taxon>
        <taxon>Hexapoda</taxon>
        <taxon>Insecta</taxon>
        <taxon>Pterygota</taxon>
        <taxon>Neoptera</taxon>
        <taxon>Paraneoptera</taxon>
        <taxon>Hemiptera</taxon>
        <taxon>Sternorrhyncha</taxon>
        <taxon>Psylloidea</taxon>
        <taxon>Psyllidae</taxon>
        <taxon>Diaphorininae</taxon>
        <taxon>Diaphorina</taxon>
    </lineage>
</organism>
<evidence type="ECO:0000259" key="6">
    <source>
        <dbReference type="PROSITE" id="PS50237"/>
    </source>
</evidence>
<proteinExistence type="predicted"/>
<dbReference type="STRING" id="121845.A0A3Q0JCP3"/>
<evidence type="ECO:0000256" key="3">
    <source>
        <dbReference type="ARBA" id="ARBA00022679"/>
    </source>
</evidence>
<dbReference type="InterPro" id="IPR044611">
    <property type="entry name" value="E3A/B/C-like"/>
</dbReference>
<dbReference type="InterPro" id="IPR035983">
    <property type="entry name" value="Hect_E3_ubiquitin_ligase"/>
</dbReference>
<dbReference type="CDD" id="cd00078">
    <property type="entry name" value="HECTc"/>
    <property type="match status" value="1"/>
</dbReference>
<keyword evidence="8" id="KW-0436">Ligase</keyword>